<proteinExistence type="predicted"/>
<dbReference type="AlphaFoldDB" id="A0A542ZHH1"/>
<protein>
    <submittedName>
        <fullName evidence="3">Phosphotransferase family enzyme</fullName>
    </submittedName>
</protein>
<feature type="region of interest" description="Disordered" evidence="1">
    <location>
        <begin position="1"/>
        <end position="24"/>
    </location>
</feature>
<sequence>MQAPVPEDVDYRQTSARPQWDSLPSHVHEAVGRLAGSAVQQASPAVTTGFTGAYAGRVRLRDGRDVFVKAAGLATPHVHGALEQEARVLAALPHGIPAPDLVGHGDSEDWRLLLLGVIDGHLPGHPWTPAEVEAAHEACLRFAEAGTPAPASLDVGTMAEDLDDARIHSTAQALAEGTFALPHGMPGWLLERGPALADVAGGASRLAGQSLVHGDLRPDNLLVDRRGSAWIVDWNWVVTGPAWLDFTGLLPLMAWQGVDVDALMARSPLFTGSDPEEVDAFLAVIAVYMLSSLDAPPPPGCTPALRQHQHLMARAFLALLERRRGWA</sequence>
<dbReference type="InterPro" id="IPR051678">
    <property type="entry name" value="AGP_Transferase"/>
</dbReference>
<name>A0A542ZHH1_9MICO</name>
<organism evidence="3 4">
    <name type="scientific">Oryzihumus leptocrescens</name>
    <dbReference type="NCBI Taxonomy" id="297536"/>
    <lineage>
        <taxon>Bacteria</taxon>
        <taxon>Bacillati</taxon>
        <taxon>Actinomycetota</taxon>
        <taxon>Actinomycetes</taxon>
        <taxon>Micrococcales</taxon>
        <taxon>Intrasporangiaceae</taxon>
        <taxon>Oryzihumus</taxon>
    </lineage>
</organism>
<dbReference type="Pfam" id="PF01636">
    <property type="entry name" value="APH"/>
    <property type="match status" value="1"/>
</dbReference>
<dbReference type="InterPro" id="IPR011009">
    <property type="entry name" value="Kinase-like_dom_sf"/>
</dbReference>
<evidence type="ECO:0000313" key="3">
    <source>
        <dbReference type="EMBL" id="TQL59798.1"/>
    </source>
</evidence>
<evidence type="ECO:0000313" key="4">
    <source>
        <dbReference type="Proteomes" id="UP000319514"/>
    </source>
</evidence>
<gene>
    <name evidence="3" type="ORF">FB474_1164</name>
</gene>
<dbReference type="SUPFAM" id="SSF56112">
    <property type="entry name" value="Protein kinase-like (PK-like)"/>
    <property type="match status" value="1"/>
</dbReference>
<keyword evidence="4" id="KW-1185">Reference proteome</keyword>
<dbReference type="InterPro" id="IPR008266">
    <property type="entry name" value="Tyr_kinase_AS"/>
</dbReference>
<dbReference type="PANTHER" id="PTHR21310">
    <property type="entry name" value="AMINOGLYCOSIDE PHOSPHOTRANSFERASE-RELATED-RELATED"/>
    <property type="match status" value="1"/>
</dbReference>
<keyword evidence="3" id="KW-0808">Transferase</keyword>
<reference evidence="3 4" key="1">
    <citation type="submission" date="2019-06" db="EMBL/GenBank/DDBJ databases">
        <title>Sequencing the genomes of 1000 actinobacteria strains.</title>
        <authorList>
            <person name="Klenk H.-P."/>
        </authorList>
    </citation>
    <scope>NUCLEOTIDE SEQUENCE [LARGE SCALE GENOMIC DNA]</scope>
    <source>
        <strain evidence="3 4">DSM 18082</strain>
    </source>
</reference>
<comment type="caution">
    <text evidence="3">The sequence shown here is derived from an EMBL/GenBank/DDBJ whole genome shotgun (WGS) entry which is preliminary data.</text>
</comment>
<evidence type="ECO:0000256" key="1">
    <source>
        <dbReference type="SAM" id="MobiDB-lite"/>
    </source>
</evidence>
<dbReference type="PROSITE" id="PS00109">
    <property type="entry name" value="PROTEIN_KINASE_TYR"/>
    <property type="match status" value="1"/>
</dbReference>
<dbReference type="RefSeq" id="WP_185746054.1">
    <property type="nucleotide sequence ID" value="NZ_BAAAKX010000004.1"/>
</dbReference>
<dbReference type="Proteomes" id="UP000319514">
    <property type="component" value="Unassembled WGS sequence"/>
</dbReference>
<dbReference type="Gene3D" id="3.90.1200.10">
    <property type="match status" value="1"/>
</dbReference>
<dbReference type="Gene3D" id="3.30.200.20">
    <property type="entry name" value="Phosphorylase Kinase, domain 1"/>
    <property type="match status" value="1"/>
</dbReference>
<feature type="domain" description="Aminoglycoside phosphotransferase" evidence="2">
    <location>
        <begin position="60"/>
        <end position="275"/>
    </location>
</feature>
<dbReference type="GO" id="GO:0004672">
    <property type="term" value="F:protein kinase activity"/>
    <property type="evidence" value="ECO:0007669"/>
    <property type="project" value="InterPro"/>
</dbReference>
<accession>A0A542ZHH1</accession>
<dbReference type="EMBL" id="VFOQ01000001">
    <property type="protein sequence ID" value="TQL59798.1"/>
    <property type="molecule type" value="Genomic_DNA"/>
</dbReference>
<evidence type="ECO:0000259" key="2">
    <source>
        <dbReference type="Pfam" id="PF01636"/>
    </source>
</evidence>
<dbReference type="InterPro" id="IPR002575">
    <property type="entry name" value="Aminoglycoside_PTrfase"/>
</dbReference>